<dbReference type="EMBL" id="LXQA010428277">
    <property type="protein sequence ID" value="MCI51196.1"/>
    <property type="molecule type" value="Genomic_DNA"/>
</dbReference>
<accession>A0A392STJ5</accession>
<protein>
    <submittedName>
        <fullName evidence="1">Uncharacterized protein</fullName>
    </submittedName>
</protein>
<comment type="caution">
    <text evidence="1">The sequence shown here is derived from an EMBL/GenBank/DDBJ whole genome shotgun (WGS) entry which is preliminary data.</text>
</comment>
<name>A0A392STJ5_9FABA</name>
<evidence type="ECO:0000313" key="1">
    <source>
        <dbReference type="EMBL" id="MCI51196.1"/>
    </source>
</evidence>
<feature type="non-terminal residue" evidence="1">
    <location>
        <position position="66"/>
    </location>
</feature>
<dbReference type="AlphaFoldDB" id="A0A392STJ5"/>
<sequence length="66" mass="7149">MLVGNAKNSCSEILHLLPEHVIEQIRGCTAASEHVGEDRISWPYSSDGTFSVKSAYDLMLNTTAPG</sequence>
<reference evidence="1 2" key="1">
    <citation type="journal article" date="2018" name="Front. Plant Sci.">
        <title>Red Clover (Trifolium pratense) and Zigzag Clover (T. medium) - A Picture of Genomic Similarities and Differences.</title>
        <authorList>
            <person name="Dluhosova J."/>
            <person name="Istvanek J."/>
            <person name="Nedelnik J."/>
            <person name="Repkova J."/>
        </authorList>
    </citation>
    <scope>NUCLEOTIDE SEQUENCE [LARGE SCALE GENOMIC DNA]</scope>
    <source>
        <strain evidence="2">cv. 10/8</strain>
        <tissue evidence="1">Leaf</tissue>
    </source>
</reference>
<keyword evidence="2" id="KW-1185">Reference proteome</keyword>
<proteinExistence type="predicted"/>
<dbReference type="Proteomes" id="UP000265520">
    <property type="component" value="Unassembled WGS sequence"/>
</dbReference>
<evidence type="ECO:0000313" key="2">
    <source>
        <dbReference type="Proteomes" id="UP000265520"/>
    </source>
</evidence>
<organism evidence="1 2">
    <name type="scientific">Trifolium medium</name>
    <dbReference type="NCBI Taxonomy" id="97028"/>
    <lineage>
        <taxon>Eukaryota</taxon>
        <taxon>Viridiplantae</taxon>
        <taxon>Streptophyta</taxon>
        <taxon>Embryophyta</taxon>
        <taxon>Tracheophyta</taxon>
        <taxon>Spermatophyta</taxon>
        <taxon>Magnoliopsida</taxon>
        <taxon>eudicotyledons</taxon>
        <taxon>Gunneridae</taxon>
        <taxon>Pentapetalae</taxon>
        <taxon>rosids</taxon>
        <taxon>fabids</taxon>
        <taxon>Fabales</taxon>
        <taxon>Fabaceae</taxon>
        <taxon>Papilionoideae</taxon>
        <taxon>50 kb inversion clade</taxon>
        <taxon>NPAAA clade</taxon>
        <taxon>Hologalegina</taxon>
        <taxon>IRL clade</taxon>
        <taxon>Trifolieae</taxon>
        <taxon>Trifolium</taxon>
    </lineage>
</organism>